<evidence type="ECO:0000256" key="1">
    <source>
        <dbReference type="SAM" id="MobiDB-lite"/>
    </source>
</evidence>
<evidence type="ECO:0000313" key="4">
    <source>
        <dbReference type="Proteomes" id="UP000410984"/>
    </source>
</evidence>
<organism evidence="3 4">
    <name type="scientific">Methylobacterium symbioticum</name>
    <dbReference type="NCBI Taxonomy" id="2584084"/>
    <lineage>
        <taxon>Bacteria</taxon>
        <taxon>Pseudomonadati</taxon>
        <taxon>Pseudomonadota</taxon>
        <taxon>Alphaproteobacteria</taxon>
        <taxon>Hyphomicrobiales</taxon>
        <taxon>Methylobacteriaceae</taxon>
        <taxon>Methylobacterium</taxon>
    </lineage>
</organism>
<sequence>MPHFFFDLHSDSLSTWDDDGQECAGTDEILRHALRLLNTLPETDLGTSSHAVVSVRDDHAHVVLTVTHKPHCEPRLRWSEKGHPQLNARPQPNHGGR</sequence>
<accession>A0A509E8Z7</accession>
<proteinExistence type="predicted"/>
<protein>
    <recommendedName>
        <fullName evidence="2">DUF6894 domain-containing protein</fullName>
    </recommendedName>
</protein>
<feature type="compositionally biased region" description="Basic and acidic residues" evidence="1">
    <location>
        <begin position="74"/>
        <end position="83"/>
    </location>
</feature>
<evidence type="ECO:0000259" key="2">
    <source>
        <dbReference type="Pfam" id="PF21834"/>
    </source>
</evidence>
<dbReference type="EMBL" id="CABFPH010000004">
    <property type="protein sequence ID" value="VUD69969.1"/>
    <property type="molecule type" value="Genomic_DNA"/>
</dbReference>
<reference evidence="3 4" key="1">
    <citation type="submission" date="2019-06" db="EMBL/GenBank/DDBJ databases">
        <authorList>
            <person name="Rodrigo-Torres L."/>
            <person name="Arahal R. D."/>
            <person name="Lucena T."/>
        </authorList>
    </citation>
    <scope>NUCLEOTIDE SEQUENCE [LARGE SCALE GENOMIC DNA]</scope>
    <source>
        <strain evidence="3 4">SB0023/3</strain>
    </source>
</reference>
<evidence type="ECO:0000313" key="3">
    <source>
        <dbReference type="EMBL" id="VUD69969.1"/>
    </source>
</evidence>
<dbReference type="Proteomes" id="UP000410984">
    <property type="component" value="Unassembled WGS sequence"/>
</dbReference>
<keyword evidence="4" id="KW-1185">Reference proteome</keyword>
<dbReference type="RefSeq" id="WP_142581562.1">
    <property type="nucleotide sequence ID" value="NZ_CABFPH010000004.1"/>
</dbReference>
<gene>
    <name evidence="3" type="ORF">MET9862_00530</name>
</gene>
<feature type="domain" description="DUF6894" evidence="2">
    <location>
        <begin position="3"/>
        <end position="67"/>
    </location>
</feature>
<dbReference type="OrthoDB" id="7995796at2"/>
<dbReference type="InterPro" id="IPR054189">
    <property type="entry name" value="DUF6894"/>
</dbReference>
<name>A0A509E8Z7_9HYPH</name>
<dbReference type="AlphaFoldDB" id="A0A509E8Z7"/>
<feature type="region of interest" description="Disordered" evidence="1">
    <location>
        <begin position="74"/>
        <end position="97"/>
    </location>
</feature>
<dbReference type="Pfam" id="PF21834">
    <property type="entry name" value="DUF6894"/>
    <property type="match status" value="1"/>
</dbReference>